<gene>
    <name evidence="1" type="ORF">BDFB_001212</name>
</gene>
<reference evidence="1 2" key="1">
    <citation type="submission" date="2017-03" db="EMBL/GenBank/DDBJ databases">
        <title>Genome of the blue death feigning beetle - Asbolus verrucosus.</title>
        <authorList>
            <person name="Rider S.D."/>
        </authorList>
    </citation>
    <scope>NUCLEOTIDE SEQUENCE [LARGE SCALE GENOMIC DNA]</scope>
    <source>
        <strain evidence="1">Butters</strain>
        <tissue evidence="1">Head and leg muscle</tissue>
    </source>
</reference>
<sequence length="63" mass="7152">MSTPSLHPKLHKRPDSLQLELLPIPEDGLLSKYGQNSNSSVHVGFKDITYTVKEGFFKRIKID</sequence>
<evidence type="ECO:0000313" key="1">
    <source>
        <dbReference type="EMBL" id="RZC35580.1"/>
    </source>
</evidence>
<evidence type="ECO:0000313" key="2">
    <source>
        <dbReference type="Proteomes" id="UP000292052"/>
    </source>
</evidence>
<dbReference type="Proteomes" id="UP000292052">
    <property type="component" value="Unassembled WGS sequence"/>
</dbReference>
<dbReference type="EMBL" id="QDEB01069697">
    <property type="protein sequence ID" value="RZC35580.1"/>
    <property type="molecule type" value="Genomic_DNA"/>
</dbReference>
<proteinExistence type="predicted"/>
<dbReference type="OrthoDB" id="6775127at2759"/>
<keyword evidence="2" id="KW-1185">Reference proteome</keyword>
<dbReference type="AlphaFoldDB" id="A0A482VSB2"/>
<name>A0A482VSB2_ASBVE</name>
<organism evidence="1 2">
    <name type="scientific">Asbolus verrucosus</name>
    <name type="common">Desert ironclad beetle</name>
    <dbReference type="NCBI Taxonomy" id="1661398"/>
    <lineage>
        <taxon>Eukaryota</taxon>
        <taxon>Metazoa</taxon>
        <taxon>Ecdysozoa</taxon>
        <taxon>Arthropoda</taxon>
        <taxon>Hexapoda</taxon>
        <taxon>Insecta</taxon>
        <taxon>Pterygota</taxon>
        <taxon>Neoptera</taxon>
        <taxon>Endopterygota</taxon>
        <taxon>Coleoptera</taxon>
        <taxon>Polyphaga</taxon>
        <taxon>Cucujiformia</taxon>
        <taxon>Tenebrionidae</taxon>
        <taxon>Pimeliinae</taxon>
        <taxon>Asbolus</taxon>
    </lineage>
</organism>
<accession>A0A482VSB2</accession>
<protein>
    <submittedName>
        <fullName evidence="1">Uncharacterized protein</fullName>
    </submittedName>
</protein>
<comment type="caution">
    <text evidence="1">The sequence shown here is derived from an EMBL/GenBank/DDBJ whole genome shotgun (WGS) entry which is preliminary data.</text>
</comment>